<dbReference type="InterPro" id="IPR036919">
    <property type="entry name" value="Ribo_uL30_ferredoxin-like_sf"/>
</dbReference>
<keyword evidence="7" id="KW-1185">Reference proteome</keyword>
<evidence type="ECO:0000259" key="5">
    <source>
        <dbReference type="Pfam" id="PF00327"/>
    </source>
</evidence>
<dbReference type="EMBL" id="SIDB01000011">
    <property type="protein sequence ID" value="KAI3426493.1"/>
    <property type="molecule type" value="Genomic_DNA"/>
</dbReference>
<dbReference type="Proteomes" id="UP001055712">
    <property type="component" value="Unassembled WGS sequence"/>
</dbReference>
<dbReference type="OrthoDB" id="509901at2759"/>
<comment type="caution">
    <text evidence="6">The sequence shown here is derived from an EMBL/GenBank/DDBJ whole genome shotgun (WGS) entry which is preliminary data.</text>
</comment>
<evidence type="ECO:0000313" key="7">
    <source>
        <dbReference type="Proteomes" id="UP001055712"/>
    </source>
</evidence>
<evidence type="ECO:0000256" key="2">
    <source>
        <dbReference type="ARBA" id="ARBA00022980"/>
    </source>
</evidence>
<dbReference type="CDD" id="cd01658">
    <property type="entry name" value="Ribosomal_L30"/>
    <property type="match status" value="1"/>
</dbReference>
<keyword evidence="3" id="KW-0687">Ribonucleoprotein</keyword>
<sequence length="86" mass="9816">MEPVQTLFITLKRSFAGTREHHVRILQSLGLRWRQHTVEKPNIAHVRGAVDKVRHMLTVETDLQRAARLADEAAAKAPRPPVVVRH</sequence>
<evidence type="ECO:0000256" key="3">
    <source>
        <dbReference type="ARBA" id="ARBA00023274"/>
    </source>
</evidence>
<dbReference type="PANTHER" id="PTHR15892:SF2">
    <property type="entry name" value="LARGE RIBOSOMAL SUBUNIT PROTEIN UL30M"/>
    <property type="match status" value="1"/>
</dbReference>
<keyword evidence="2" id="KW-0689">Ribosomal protein</keyword>
<reference evidence="6" key="2">
    <citation type="submission" date="2020-11" db="EMBL/GenBank/DDBJ databases">
        <authorList>
            <person name="Cecchin M."/>
            <person name="Marcolungo L."/>
            <person name="Rossato M."/>
            <person name="Girolomoni L."/>
            <person name="Cosentino E."/>
            <person name="Cuine S."/>
            <person name="Li-Beisson Y."/>
            <person name="Delledonne M."/>
            <person name="Ballottari M."/>
        </authorList>
    </citation>
    <scope>NUCLEOTIDE SEQUENCE</scope>
    <source>
        <strain evidence="6">211/11P</strain>
        <tissue evidence="6">Whole cell</tissue>
    </source>
</reference>
<dbReference type="GO" id="GO:0006412">
    <property type="term" value="P:translation"/>
    <property type="evidence" value="ECO:0007669"/>
    <property type="project" value="InterPro"/>
</dbReference>
<dbReference type="GO" id="GO:0015934">
    <property type="term" value="C:large ribosomal subunit"/>
    <property type="evidence" value="ECO:0007669"/>
    <property type="project" value="InterPro"/>
</dbReference>
<feature type="domain" description="Large ribosomal subunit protein uL30-like ferredoxin-like fold" evidence="5">
    <location>
        <begin position="7"/>
        <end position="56"/>
    </location>
</feature>
<evidence type="ECO:0000256" key="4">
    <source>
        <dbReference type="ARBA" id="ARBA00035281"/>
    </source>
</evidence>
<dbReference type="PANTHER" id="PTHR15892">
    <property type="entry name" value="MITOCHONDRIAL RIBOSOMAL PROTEIN L30"/>
    <property type="match status" value="1"/>
</dbReference>
<comment type="similarity">
    <text evidence="1">Belongs to the universal ribosomal protein uL30 family.</text>
</comment>
<evidence type="ECO:0000256" key="1">
    <source>
        <dbReference type="ARBA" id="ARBA00007594"/>
    </source>
</evidence>
<dbReference type="AlphaFoldDB" id="A0A9D4YU52"/>
<reference evidence="6" key="1">
    <citation type="journal article" date="2019" name="Plant J.">
        <title>Chlorella vulgaris genome assembly and annotation reveals the molecular basis for metabolic acclimation to high light conditions.</title>
        <authorList>
            <person name="Cecchin M."/>
            <person name="Marcolungo L."/>
            <person name="Rossato M."/>
            <person name="Girolomoni L."/>
            <person name="Cosentino E."/>
            <person name="Cuine S."/>
            <person name="Li-Beisson Y."/>
            <person name="Delledonne M."/>
            <person name="Ballottari M."/>
        </authorList>
    </citation>
    <scope>NUCLEOTIDE SEQUENCE</scope>
    <source>
        <strain evidence="6">211/11P</strain>
    </source>
</reference>
<dbReference type="Pfam" id="PF00327">
    <property type="entry name" value="Ribosomal_L30"/>
    <property type="match status" value="1"/>
</dbReference>
<proteinExistence type="inferred from homology"/>
<accession>A0A9D4YU52</accession>
<dbReference type="InterPro" id="IPR016082">
    <property type="entry name" value="Ribosomal_uL30_ferredoxin-like"/>
</dbReference>
<protein>
    <recommendedName>
        <fullName evidence="4">Large ribosomal subunit protein uL30m</fullName>
    </recommendedName>
</protein>
<dbReference type="GO" id="GO:0003735">
    <property type="term" value="F:structural constituent of ribosome"/>
    <property type="evidence" value="ECO:0007669"/>
    <property type="project" value="InterPro"/>
</dbReference>
<gene>
    <name evidence="6" type="ORF">D9Q98_008859</name>
</gene>
<name>A0A9D4YU52_CHLVU</name>
<dbReference type="SUPFAM" id="SSF55129">
    <property type="entry name" value="Ribosomal protein L30p/L7e"/>
    <property type="match status" value="1"/>
</dbReference>
<organism evidence="6 7">
    <name type="scientific">Chlorella vulgaris</name>
    <name type="common">Green alga</name>
    <dbReference type="NCBI Taxonomy" id="3077"/>
    <lineage>
        <taxon>Eukaryota</taxon>
        <taxon>Viridiplantae</taxon>
        <taxon>Chlorophyta</taxon>
        <taxon>core chlorophytes</taxon>
        <taxon>Trebouxiophyceae</taxon>
        <taxon>Chlorellales</taxon>
        <taxon>Chlorellaceae</taxon>
        <taxon>Chlorella clade</taxon>
        <taxon>Chlorella</taxon>
    </lineage>
</organism>
<evidence type="ECO:0000313" key="6">
    <source>
        <dbReference type="EMBL" id="KAI3426493.1"/>
    </source>
</evidence>
<dbReference type="InterPro" id="IPR005996">
    <property type="entry name" value="Ribosomal_uL30_bac-type"/>
</dbReference>
<dbReference type="GO" id="GO:0005739">
    <property type="term" value="C:mitochondrion"/>
    <property type="evidence" value="ECO:0007669"/>
    <property type="project" value="TreeGrafter"/>
</dbReference>
<dbReference type="Gene3D" id="3.30.1390.20">
    <property type="entry name" value="Ribosomal protein L30, ferredoxin-like fold domain"/>
    <property type="match status" value="1"/>
</dbReference>
<dbReference type="NCBIfam" id="TIGR01308">
    <property type="entry name" value="rpmD_bact"/>
    <property type="match status" value="1"/>
</dbReference>